<evidence type="ECO:0000256" key="1">
    <source>
        <dbReference type="ARBA" id="ARBA00023002"/>
    </source>
</evidence>
<comment type="caution">
    <text evidence="2">The sequence shown here is derived from an EMBL/GenBank/DDBJ whole genome shotgun (WGS) entry which is preliminary data.</text>
</comment>
<keyword evidence="3" id="KW-1185">Reference proteome</keyword>
<name>A0A9W7YIH8_9FUNG</name>
<proteinExistence type="predicted"/>
<reference evidence="2" key="1">
    <citation type="submission" date="2022-07" db="EMBL/GenBank/DDBJ databases">
        <title>Phylogenomic reconstructions and comparative analyses of Kickxellomycotina fungi.</title>
        <authorList>
            <person name="Reynolds N.K."/>
            <person name="Stajich J.E."/>
            <person name="Barry K."/>
            <person name="Grigoriev I.V."/>
            <person name="Crous P."/>
            <person name="Smith M.E."/>
        </authorList>
    </citation>
    <scope>NUCLEOTIDE SEQUENCE</scope>
    <source>
        <strain evidence="2">BCRC 34381</strain>
    </source>
</reference>
<evidence type="ECO:0000313" key="2">
    <source>
        <dbReference type="EMBL" id="KAJ1735488.1"/>
    </source>
</evidence>
<dbReference type="EMBL" id="JANBOI010000024">
    <property type="protein sequence ID" value="KAJ1735488.1"/>
    <property type="molecule type" value="Genomic_DNA"/>
</dbReference>
<protein>
    <submittedName>
        <fullName evidence="2">Uncharacterized protein</fullName>
    </submittedName>
</protein>
<dbReference type="PANTHER" id="PTHR35870">
    <property type="entry name" value="PROTEIN, PUTATIVE (AFU_ORTHOLOGUE AFUA_5G03330)-RELATED"/>
    <property type="match status" value="1"/>
</dbReference>
<dbReference type="GO" id="GO:0016491">
    <property type="term" value="F:oxidoreductase activity"/>
    <property type="evidence" value="ECO:0007669"/>
    <property type="project" value="UniProtKB-KW"/>
</dbReference>
<evidence type="ECO:0000313" key="3">
    <source>
        <dbReference type="Proteomes" id="UP001143981"/>
    </source>
</evidence>
<dbReference type="Proteomes" id="UP001143981">
    <property type="component" value="Unassembled WGS sequence"/>
</dbReference>
<organism evidence="2 3">
    <name type="scientific">Coemansia biformis</name>
    <dbReference type="NCBI Taxonomy" id="1286918"/>
    <lineage>
        <taxon>Eukaryota</taxon>
        <taxon>Fungi</taxon>
        <taxon>Fungi incertae sedis</taxon>
        <taxon>Zoopagomycota</taxon>
        <taxon>Kickxellomycotina</taxon>
        <taxon>Kickxellomycetes</taxon>
        <taxon>Kickxellales</taxon>
        <taxon>Kickxellaceae</taxon>
        <taxon>Coemansia</taxon>
    </lineage>
</organism>
<dbReference type="AlphaFoldDB" id="A0A9W7YIH8"/>
<accession>A0A9W7YIH8</accession>
<sequence length="464" mass="51819">MAQPLYDNSDTSVAGKAGMALGRSPSGLRLPGIDATTRGEATRLCARDFLEHHVFFNDRGFHNHLNHHLLAVFAMGASAERMQTIFDLNKTMQRSQAAYNDGADITAENYTEYLGTERCYAGYIQFFRSELDSAGDGWKTRALDYFFSPNLFPLGMDGLFHPFIQMGYGLEFDSKAITAMALAQICVHHRRFETIFSEETFAEICANTPINDGSGLSLMQIFDMARKDPLAADSTFSEQPFLRNNTTKAEALTAKYAKAWAVPATREAVDAKCAELLSMLALFYGAITRPGYKPLLHFIVMHCLTSAYFLPIFFDHLSLERQAVLLKAHLAVSLSVFAILGTPEFHATPELVTTDTHSIRPDTWARSENGWLDVFAKAIASNDIHVPKVVRSLWRGSLLDTQESVAKGYELPPPINWLHLARLTIDTITVSPFEDQSAQIQAGKRPWAFGMVGFDEFWANYARE</sequence>
<dbReference type="PANTHER" id="PTHR35870:SF1">
    <property type="entry name" value="PROTEIN, PUTATIVE (AFU_ORTHOLOGUE AFUA_5G03330)-RELATED"/>
    <property type="match status" value="1"/>
</dbReference>
<keyword evidence="1" id="KW-0560">Oxidoreductase</keyword>
<dbReference type="Pfam" id="PF14027">
    <property type="entry name" value="Questin_oxidase"/>
    <property type="match status" value="1"/>
</dbReference>
<gene>
    <name evidence="2" type="ORF">LPJ61_000514</name>
</gene>
<dbReference type="InterPro" id="IPR025337">
    <property type="entry name" value="Questin_oxidase-like"/>
</dbReference>
<dbReference type="OrthoDB" id="10004862at2759"/>